<keyword evidence="3" id="KW-0812">Transmembrane</keyword>
<dbReference type="Proteomes" id="UP000224567">
    <property type="component" value="Unassembled WGS sequence"/>
</dbReference>
<dbReference type="SMART" id="SM00563">
    <property type="entry name" value="PlsC"/>
    <property type="match status" value="1"/>
</dbReference>
<proteinExistence type="predicted"/>
<dbReference type="InterPro" id="IPR032098">
    <property type="entry name" value="Acyltransf_C"/>
</dbReference>
<keyword evidence="3" id="KW-1133">Transmembrane helix</keyword>
<dbReference type="SUPFAM" id="SSF50978">
    <property type="entry name" value="WD40 repeat-like"/>
    <property type="match status" value="1"/>
</dbReference>
<comment type="caution">
    <text evidence="5">The sequence shown here is derived from an EMBL/GenBank/DDBJ whole genome shotgun (WGS) entry which is preliminary data.</text>
</comment>
<dbReference type="GO" id="GO:0016746">
    <property type="term" value="F:acyltransferase activity"/>
    <property type="evidence" value="ECO:0007669"/>
    <property type="project" value="InterPro"/>
</dbReference>
<keyword evidence="3" id="KW-0472">Membrane</keyword>
<dbReference type="UniPathway" id="UPA00557">
    <property type="reaction ID" value="UER00613"/>
</dbReference>
<dbReference type="STRING" id="33114.A0A2G2X0U0"/>
<evidence type="ECO:0000313" key="6">
    <source>
        <dbReference type="Proteomes" id="UP000224567"/>
    </source>
</evidence>
<keyword evidence="6" id="KW-1185">Reference proteome</keyword>
<evidence type="ECO:0000256" key="2">
    <source>
        <dbReference type="ARBA" id="ARBA00023242"/>
    </source>
</evidence>
<reference evidence="5 6" key="1">
    <citation type="journal article" date="2017" name="Genome Biol.">
        <title>New reference genome sequences of hot pepper reveal the massive evolution of plant disease-resistance genes by retroduplication.</title>
        <authorList>
            <person name="Kim S."/>
            <person name="Park J."/>
            <person name="Yeom S.I."/>
            <person name="Kim Y.M."/>
            <person name="Seo E."/>
            <person name="Kim K.T."/>
            <person name="Kim M.S."/>
            <person name="Lee J.M."/>
            <person name="Cheong K."/>
            <person name="Shin H.S."/>
            <person name="Kim S.B."/>
            <person name="Han K."/>
            <person name="Lee J."/>
            <person name="Park M."/>
            <person name="Lee H.A."/>
            <person name="Lee H.Y."/>
            <person name="Lee Y."/>
            <person name="Oh S."/>
            <person name="Lee J.H."/>
            <person name="Choi E."/>
            <person name="Choi E."/>
            <person name="Lee S.E."/>
            <person name="Jeon J."/>
            <person name="Kim H."/>
            <person name="Choi G."/>
            <person name="Song H."/>
            <person name="Lee J."/>
            <person name="Lee S.C."/>
            <person name="Kwon J.K."/>
            <person name="Lee H.Y."/>
            <person name="Koo N."/>
            <person name="Hong Y."/>
            <person name="Kim R.W."/>
            <person name="Kang W.H."/>
            <person name="Huh J.H."/>
            <person name="Kang B.C."/>
            <person name="Yang T.J."/>
            <person name="Lee Y.H."/>
            <person name="Bennetzen J.L."/>
            <person name="Choi D."/>
        </authorList>
    </citation>
    <scope>NUCLEOTIDE SEQUENCE [LARGE SCALE GENOMIC DNA]</scope>
    <source>
        <strain evidence="6">cv. PBC81</strain>
    </source>
</reference>
<dbReference type="Gene3D" id="2.130.10.10">
    <property type="entry name" value="YVTN repeat-like/Quinoprotein amine dehydrogenase"/>
    <property type="match status" value="3"/>
</dbReference>
<dbReference type="Pfam" id="PF10433">
    <property type="entry name" value="Beta-prop_RSE1_1st"/>
    <property type="match status" value="1"/>
</dbReference>
<protein>
    <submittedName>
        <fullName evidence="5">DNA damage-binding protein 1</fullName>
    </submittedName>
</protein>
<dbReference type="Pfam" id="PF16076">
    <property type="entry name" value="Acyltransf_C"/>
    <property type="match status" value="1"/>
</dbReference>
<dbReference type="OrthoDB" id="433457at2759"/>
<feature type="transmembrane region" description="Helical" evidence="3">
    <location>
        <begin position="23"/>
        <end position="51"/>
    </location>
</feature>
<feature type="transmembrane region" description="Helical" evidence="3">
    <location>
        <begin position="63"/>
        <end position="79"/>
    </location>
</feature>
<dbReference type="InterPro" id="IPR004871">
    <property type="entry name" value="RSE1/DDB1/CPSF1_C"/>
</dbReference>
<dbReference type="Gene3D" id="1.10.150.910">
    <property type="match status" value="1"/>
</dbReference>
<accession>A0A2G2X0U0</accession>
<evidence type="ECO:0000313" key="5">
    <source>
        <dbReference type="EMBL" id="PHT51085.1"/>
    </source>
</evidence>
<keyword evidence="2" id="KW-0539">Nucleus</keyword>
<dbReference type="CDD" id="cd07990">
    <property type="entry name" value="LPLAT_LCLAT1-like"/>
    <property type="match status" value="1"/>
</dbReference>
<evidence type="ECO:0000256" key="3">
    <source>
        <dbReference type="SAM" id="Phobius"/>
    </source>
</evidence>
<dbReference type="Pfam" id="PF03178">
    <property type="entry name" value="CPSF_A"/>
    <property type="match status" value="1"/>
</dbReference>
<dbReference type="GO" id="GO:0003676">
    <property type="term" value="F:nucleic acid binding"/>
    <property type="evidence" value="ECO:0007669"/>
    <property type="project" value="InterPro"/>
</dbReference>
<dbReference type="GO" id="GO:0016024">
    <property type="term" value="P:CDP-diacylglycerol biosynthetic process"/>
    <property type="evidence" value="ECO:0007669"/>
    <property type="project" value="UniProtKB-UniPathway"/>
</dbReference>
<dbReference type="InterPro" id="IPR050358">
    <property type="entry name" value="RSE1/DDB1/CFT1"/>
</dbReference>
<reference evidence="6" key="2">
    <citation type="journal article" date="2017" name="J. Anim. Genet.">
        <title>Multiple reference genome sequences of hot pepper reveal the massive evolution of plant disease resistance genes by retroduplication.</title>
        <authorList>
            <person name="Kim S."/>
            <person name="Park J."/>
            <person name="Yeom S.-I."/>
            <person name="Kim Y.-M."/>
            <person name="Seo E."/>
            <person name="Kim K.-T."/>
            <person name="Kim M.-S."/>
            <person name="Lee J.M."/>
            <person name="Cheong K."/>
            <person name="Shin H.-S."/>
            <person name="Kim S.-B."/>
            <person name="Han K."/>
            <person name="Lee J."/>
            <person name="Park M."/>
            <person name="Lee H.-A."/>
            <person name="Lee H.-Y."/>
            <person name="Lee Y."/>
            <person name="Oh S."/>
            <person name="Lee J.H."/>
            <person name="Choi E."/>
            <person name="Choi E."/>
            <person name="Lee S.E."/>
            <person name="Jeon J."/>
            <person name="Kim H."/>
            <person name="Choi G."/>
            <person name="Song H."/>
            <person name="Lee J."/>
            <person name="Lee S.-C."/>
            <person name="Kwon J.-K."/>
            <person name="Lee H.-Y."/>
            <person name="Koo N."/>
            <person name="Hong Y."/>
            <person name="Kim R.W."/>
            <person name="Kang W.-H."/>
            <person name="Huh J.H."/>
            <person name="Kang B.-C."/>
            <person name="Yang T.-J."/>
            <person name="Lee Y.-H."/>
            <person name="Bennetzen J.L."/>
            <person name="Choi D."/>
        </authorList>
    </citation>
    <scope>NUCLEOTIDE SEQUENCE [LARGE SCALE GENOMIC DNA]</scope>
    <source>
        <strain evidence="6">cv. PBC81</strain>
    </source>
</reference>
<evidence type="ECO:0000259" key="4">
    <source>
        <dbReference type="SMART" id="SM00563"/>
    </source>
</evidence>
<dbReference type="InterPro" id="IPR036322">
    <property type="entry name" value="WD40_repeat_dom_sf"/>
</dbReference>
<sequence length="1405" mass="159143">MEYEEAPLSDKKSKHFPLTPFRIIRGVICLLVLLSTAFVFLIYFVPVAAVLLRFFSTLYSRKVVALLFGLWLGLWPFLFEKVNETNVIFSGDYVPPRERVLLIANHRTEVDWMYVWNLALRKGCLGYIKYLLKKSLMKLPVFGWGFYVLEFIPLERNWAVDEPVIKQMLSTFTNPQDPLWLTVFPEGTDYRQKCRTSQEFASQKGLPVLRNVLLPKTRGFYACLEILRNSLDAVYDVTIAYKNQCPTFLDNAFGVDPSEVHIHVRRIPLEEIPESEKEASRWLMKTFHFKDQLLSDFIDNGHFPNEGTEQELSTTKCLVNLVIVMVITEFRDHVVALHQLTDNELRDELLLDVPIYGRIATLKLFRPNGETQDLLFITTERHEYCVLQWDAKAYEFITRSNGNLAGRNRPMDTYQIGSIDPDCRMIGLLLYDALFMFIHFDEEGKLKEAFSIRYECCEALDMKFLYGCPKPTFVVIYKEDNKNARHVKAYEVPLENGPNIEQREIWALNNIDNGAYLLLQVSPPLCGVLIVGENVIVYCCNASAANATYPIEHGLETITAYDQVDAHRYLLGDHNGGLHLLAITHEKEKVTGVRINYLGETSIASTISYLCDPFIYIGSSYGDSQLVKFSLQSAESYPMEVLNRYDNLGPIADFCIVDCEKLGQRQVVTCSGAYEDGSLRIARNKIGIHEEVSVELRGIKGMWSLRSTTDDSYDSFLVVSFIDVTRFYQIVVDETSREGFTSLSLAEALIEGFNSDVQTLFCHQAVYDQLVQVTPNSVRLVNSVSKHMKTEWFAPGPLTVATAKATQILLATTVGGHQLLVCLTIGNGVLKEMASIKLGGDVSCLDINPITAKANSSIFAAVGMWEDNSVNIYALPKLDFIGKENLGRVDSLPHSILMCSLYGSSYLLCGLSDGHLMHFELNMTTGELTGRKKVSIGNQPVTLCTFLSKEATRVVAASNSLMVIYSNNKKILYSEVNNIEGVIHISPYNVEAFPNMLAIAKEGQLAICTIDEKQKLHIIHSEHLGEYVRYISHQEQSRTIAICSITYEGGNQTERLVRLFDDQTFQRKSTYIFDQFEYGCSILSCSFSDDNNVYYCVGTAYVMPNQNELTKGRILVLQVVLDGEFQLVAQMETNGAVYSLNAFNGKLLAAINQNIHLYKWASCEFGRGRKLQPECLYHGRVLSLYVRTRGDFIVVGDLVMSISLLICKQDKEEYVIEQLAYHCARNWMSAVEILSDDIYLGARTDLDLFTFTKHSESTADEQHKHLEVSGTFYLGEFVTRFRQGPLVTLSQDSEMIPTVIFGTVNGVIGVIASLPQKQHNFLETLQSKLRKVIKGVGELSNEQWRTCWCWQRRRSIDTTNFVDGDLIESFLNLSKNQKEEIAQEMEVTFGDLVKVVKELTTLHSL</sequence>
<dbReference type="Pfam" id="PF23726">
    <property type="entry name" value="Beta-prop_RSE1_2nd"/>
    <property type="match status" value="1"/>
</dbReference>
<dbReference type="GO" id="GO:0005634">
    <property type="term" value="C:nucleus"/>
    <property type="evidence" value="ECO:0007669"/>
    <property type="project" value="UniProtKB-SubCell"/>
</dbReference>
<dbReference type="InterPro" id="IPR015943">
    <property type="entry name" value="WD40/YVTN_repeat-like_dom_sf"/>
</dbReference>
<dbReference type="InterPro" id="IPR018846">
    <property type="entry name" value="Beta-prop_RSE1/DDB1/CPSF1_1st"/>
</dbReference>
<dbReference type="EMBL" id="MLFT02000004">
    <property type="protein sequence ID" value="PHT51085.1"/>
    <property type="molecule type" value="Genomic_DNA"/>
</dbReference>
<name>A0A2G2X0U0_CAPBA</name>
<organism evidence="5 6">
    <name type="scientific">Capsicum baccatum</name>
    <name type="common">Peruvian pepper</name>
    <dbReference type="NCBI Taxonomy" id="33114"/>
    <lineage>
        <taxon>Eukaryota</taxon>
        <taxon>Viridiplantae</taxon>
        <taxon>Streptophyta</taxon>
        <taxon>Embryophyta</taxon>
        <taxon>Tracheophyta</taxon>
        <taxon>Spermatophyta</taxon>
        <taxon>Magnoliopsida</taxon>
        <taxon>eudicotyledons</taxon>
        <taxon>Gunneridae</taxon>
        <taxon>Pentapetalae</taxon>
        <taxon>asterids</taxon>
        <taxon>lamiids</taxon>
        <taxon>Solanales</taxon>
        <taxon>Solanaceae</taxon>
        <taxon>Solanoideae</taxon>
        <taxon>Capsiceae</taxon>
        <taxon>Capsicum</taxon>
    </lineage>
</organism>
<dbReference type="InterPro" id="IPR058543">
    <property type="entry name" value="Beta-prop_RSE1/DDB1/CPSF1_2nd"/>
</dbReference>
<comment type="subcellular location">
    <subcellularLocation>
        <location evidence="1">Nucleus</location>
    </subcellularLocation>
</comment>
<dbReference type="PANTHER" id="PTHR10644">
    <property type="entry name" value="DNA REPAIR/RNA PROCESSING CPSF FAMILY"/>
    <property type="match status" value="1"/>
</dbReference>
<dbReference type="SUPFAM" id="SSF69593">
    <property type="entry name" value="Glycerol-3-phosphate (1)-acyltransferase"/>
    <property type="match status" value="1"/>
</dbReference>
<evidence type="ECO:0000256" key="1">
    <source>
        <dbReference type="ARBA" id="ARBA00004123"/>
    </source>
</evidence>
<dbReference type="InterPro" id="IPR002123">
    <property type="entry name" value="Plipid/glycerol_acylTrfase"/>
</dbReference>
<feature type="domain" description="Phospholipid/glycerol acyltransferase" evidence="4">
    <location>
        <begin position="100"/>
        <end position="213"/>
    </location>
</feature>
<dbReference type="Pfam" id="PF01553">
    <property type="entry name" value="Acyltransferase"/>
    <property type="match status" value="1"/>
</dbReference>
<gene>
    <name evidence="5" type="ORF">CQW23_10832</name>
</gene>